<evidence type="ECO:0000313" key="1">
    <source>
        <dbReference type="EMBL" id="MBD0413086.1"/>
    </source>
</evidence>
<name>A0A8J6PSC9_9HYPH</name>
<evidence type="ECO:0000313" key="2">
    <source>
        <dbReference type="Proteomes" id="UP000643405"/>
    </source>
</evidence>
<accession>A0A8J6PSC9</accession>
<comment type="caution">
    <text evidence="1">The sequence shown here is derived from an EMBL/GenBank/DDBJ whole genome shotgun (WGS) entry which is preliminary data.</text>
</comment>
<organism evidence="1 2">
    <name type="scientific">Oryzicola mucosus</name>
    <dbReference type="NCBI Taxonomy" id="2767425"/>
    <lineage>
        <taxon>Bacteria</taxon>
        <taxon>Pseudomonadati</taxon>
        <taxon>Pseudomonadota</taxon>
        <taxon>Alphaproteobacteria</taxon>
        <taxon>Hyphomicrobiales</taxon>
        <taxon>Phyllobacteriaceae</taxon>
        <taxon>Oryzicola</taxon>
    </lineage>
</organism>
<sequence length="54" mass="5835">MDMARSVIGEITEVGLSLLSKRDAEGDTDEKRVVCVAQLIAMAPSRPAGWWNCG</sequence>
<dbReference type="Proteomes" id="UP000643405">
    <property type="component" value="Unassembled WGS sequence"/>
</dbReference>
<keyword evidence="2" id="KW-1185">Reference proteome</keyword>
<dbReference type="RefSeq" id="WP_188162543.1">
    <property type="nucleotide sequence ID" value="NZ_JACVVX010000001.1"/>
</dbReference>
<protein>
    <submittedName>
        <fullName evidence="1">Uncharacterized protein</fullName>
    </submittedName>
</protein>
<reference evidence="1" key="1">
    <citation type="submission" date="2020-09" db="EMBL/GenBank/DDBJ databases">
        <title>Genome seq and assembly of Tianweitania sp.</title>
        <authorList>
            <person name="Chhetri G."/>
        </authorList>
    </citation>
    <scope>NUCLEOTIDE SEQUENCE</scope>
    <source>
        <strain evidence="1">Rool2</strain>
    </source>
</reference>
<dbReference type="EMBL" id="JACVVX010000001">
    <property type="protein sequence ID" value="MBD0413086.1"/>
    <property type="molecule type" value="Genomic_DNA"/>
</dbReference>
<proteinExistence type="predicted"/>
<dbReference type="AlphaFoldDB" id="A0A8J6PSC9"/>
<gene>
    <name evidence="1" type="ORF">ICI42_00240</name>
</gene>